<comment type="caution">
    <text evidence="1">The sequence shown here is derived from an EMBL/GenBank/DDBJ whole genome shotgun (WGS) entry which is preliminary data.</text>
</comment>
<sequence length="147" mass="16581">MENILPEQWKNARIRAVKWKVPRMSNLVSSFYMLGVAEAEMLLQFPFLVREKGALIDRQSLSDISLPQVATGLRFACRARSVGGAFSQTKLCTWMTATCAVASHSSQRAVLQTAICRIRQNGKAKTAYAVFQYHTGRWYDGNFSSFH</sequence>
<gene>
    <name evidence="1" type="ORF">OCV47_13220</name>
</gene>
<accession>A0ABT2SP34</accession>
<organism evidence="1 2">
    <name type="scientific">Muricoprocola aceti</name>
    <dbReference type="NCBI Taxonomy" id="2981772"/>
    <lineage>
        <taxon>Bacteria</taxon>
        <taxon>Bacillati</taxon>
        <taxon>Bacillota</taxon>
        <taxon>Clostridia</taxon>
        <taxon>Lachnospirales</taxon>
        <taxon>Lachnospiraceae</taxon>
        <taxon>Muricoprocola</taxon>
    </lineage>
</organism>
<reference evidence="1 2" key="1">
    <citation type="journal article" date="2021" name="ISME Commun">
        <title>Automated analysis of genomic sequences facilitates high-throughput and comprehensive description of bacteria.</title>
        <authorList>
            <person name="Hitch T.C.A."/>
        </authorList>
    </citation>
    <scope>NUCLEOTIDE SEQUENCE [LARGE SCALE GENOMIC DNA]</scope>
    <source>
        <strain evidence="1 2">Sanger_29</strain>
    </source>
</reference>
<evidence type="ECO:0000313" key="1">
    <source>
        <dbReference type="EMBL" id="MCU6726283.1"/>
    </source>
</evidence>
<protein>
    <submittedName>
        <fullName evidence="1">Uncharacterized protein</fullName>
    </submittedName>
</protein>
<dbReference type="Proteomes" id="UP001652338">
    <property type="component" value="Unassembled WGS sequence"/>
</dbReference>
<keyword evidence="2" id="KW-1185">Reference proteome</keyword>
<dbReference type="EMBL" id="JAOQKE010000021">
    <property type="protein sequence ID" value="MCU6726283.1"/>
    <property type="molecule type" value="Genomic_DNA"/>
</dbReference>
<name>A0ABT2SP34_9FIRM</name>
<evidence type="ECO:0000313" key="2">
    <source>
        <dbReference type="Proteomes" id="UP001652338"/>
    </source>
</evidence>
<proteinExistence type="predicted"/>
<dbReference type="RefSeq" id="WP_235250473.1">
    <property type="nucleotide sequence ID" value="NZ_JAOQKE010000021.1"/>
</dbReference>